<reference evidence="1" key="1">
    <citation type="journal article" date="2020" name="Stud. Mycol.">
        <title>101 Dothideomycetes genomes: a test case for predicting lifestyles and emergence of pathogens.</title>
        <authorList>
            <person name="Haridas S."/>
            <person name="Albert R."/>
            <person name="Binder M."/>
            <person name="Bloem J."/>
            <person name="Labutti K."/>
            <person name="Salamov A."/>
            <person name="Andreopoulos B."/>
            <person name="Baker S."/>
            <person name="Barry K."/>
            <person name="Bills G."/>
            <person name="Bluhm B."/>
            <person name="Cannon C."/>
            <person name="Castanera R."/>
            <person name="Culley D."/>
            <person name="Daum C."/>
            <person name="Ezra D."/>
            <person name="Gonzalez J."/>
            <person name="Henrissat B."/>
            <person name="Kuo A."/>
            <person name="Liang C."/>
            <person name="Lipzen A."/>
            <person name="Lutzoni F."/>
            <person name="Magnuson J."/>
            <person name="Mondo S."/>
            <person name="Nolan M."/>
            <person name="Ohm R."/>
            <person name="Pangilinan J."/>
            <person name="Park H.-J."/>
            <person name="Ramirez L."/>
            <person name="Alfaro M."/>
            <person name="Sun H."/>
            <person name="Tritt A."/>
            <person name="Yoshinaga Y."/>
            <person name="Zwiers L.-H."/>
            <person name="Turgeon B."/>
            <person name="Goodwin S."/>
            <person name="Spatafora J."/>
            <person name="Crous P."/>
            <person name="Grigoriev I."/>
        </authorList>
    </citation>
    <scope>NUCLEOTIDE SEQUENCE</scope>
    <source>
        <strain evidence="1">ATCC 200398</strain>
    </source>
</reference>
<keyword evidence="2" id="KW-1185">Reference proteome</keyword>
<organism evidence="1 2">
    <name type="scientific">Lindgomyces ingoldianus</name>
    <dbReference type="NCBI Taxonomy" id="673940"/>
    <lineage>
        <taxon>Eukaryota</taxon>
        <taxon>Fungi</taxon>
        <taxon>Dikarya</taxon>
        <taxon>Ascomycota</taxon>
        <taxon>Pezizomycotina</taxon>
        <taxon>Dothideomycetes</taxon>
        <taxon>Pleosporomycetidae</taxon>
        <taxon>Pleosporales</taxon>
        <taxon>Lindgomycetaceae</taxon>
        <taxon>Lindgomyces</taxon>
    </lineage>
</organism>
<evidence type="ECO:0000313" key="1">
    <source>
        <dbReference type="EMBL" id="KAF2477840.1"/>
    </source>
</evidence>
<gene>
    <name evidence="1" type="ORF">BDR25DRAFT_348158</name>
</gene>
<name>A0ACB6RFL4_9PLEO</name>
<comment type="caution">
    <text evidence="1">The sequence shown here is derived from an EMBL/GenBank/DDBJ whole genome shotgun (WGS) entry which is preliminary data.</text>
</comment>
<dbReference type="EMBL" id="MU003492">
    <property type="protein sequence ID" value="KAF2477840.1"/>
    <property type="molecule type" value="Genomic_DNA"/>
</dbReference>
<evidence type="ECO:0000313" key="2">
    <source>
        <dbReference type="Proteomes" id="UP000799755"/>
    </source>
</evidence>
<sequence length="594" mass="66684">MPEGQSSVEEMKSVGVGVGILARLLTTSTAIRELERQRFQEAKYDEYERGKAGIKDLTQPQPSASFLADRIKRTQNVTTLRPVLLRDKLSSFFVGEFLLKGWDLVSVAWWLVLTSTGKSRRLVGYADFFLELGRMPTGRKFLSGNTDPMCASRLLWQPDGAISGPDREPIANSTQAVQSLLSDESVREPEFSVQHSRGCGERHSLTGVGFFDSAVLDQISSCMMQTGSSDCPSLLRAVFRHSIGFLALLLTEPRGFSRLRGSVFATFVQTAHENNDYIESRRWPNNCRRWSALAPEHAANRHRPPQIIDEEKRGLRRARPGIAHCCSRPRSQMMLGANESRYKHASEIIVVACSRPTRSQKSFGPFFALSLSLTLLLLLLPLLCNVPSIAHIRSSSGSTLSAPALGRPRCCDRQNDPTRNIAARQPSPETQSLNHRPRASFIDQWPPYSFRSDISLIICDALLIIDTSHRPTFACAPHLDAQEQHWEVALQLAGEPLHHGFRDQPRNTNLNTKRSHPKSFASLRTWNHIENESLKRGNELRTGEFECWPSLACRSKLPVFLSNTGSSEVMKFAENQIHVESTTYFDKPHVDRSL</sequence>
<dbReference type="Proteomes" id="UP000799755">
    <property type="component" value="Unassembled WGS sequence"/>
</dbReference>
<protein>
    <submittedName>
        <fullName evidence="1">Uncharacterized protein</fullName>
    </submittedName>
</protein>
<proteinExistence type="predicted"/>
<accession>A0ACB6RFL4</accession>